<dbReference type="PANTHER" id="PTHR45138">
    <property type="entry name" value="REGULATORY COMPONENTS OF SENSORY TRANSDUCTION SYSTEM"/>
    <property type="match status" value="1"/>
</dbReference>
<protein>
    <recommendedName>
        <fullName evidence="2">diguanylate cyclase</fullName>
        <ecNumber evidence="2">2.7.7.65</ecNumber>
    </recommendedName>
</protein>
<dbReference type="SUPFAM" id="SSF55073">
    <property type="entry name" value="Nucleotide cyclase"/>
    <property type="match status" value="1"/>
</dbReference>
<feature type="transmembrane region" description="Helical" evidence="4">
    <location>
        <begin position="89"/>
        <end position="106"/>
    </location>
</feature>
<comment type="caution">
    <text evidence="6">The sequence shown here is derived from an EMBL/GenBank/DDBJ whole genome shotgun (WGS) entry which is preliminary data.</text>
</comment>
<dbReference type="EMBL" id="RSFE01000004">
    <property type="protein sequence ID" value="RWU11254.1"/>
    <property type="molecule type" value="Genomic_DNA"/>
</dbReference>
<accession>A0A451GE81</accession>
<feature type="transmembrane region" description="Helical" evidence="4">
    <location>
        <begin position="137"/>
        <end position="156"/>
    </location>
</feature>
<dbReference type="InterPro" id="IPR048435">
    <property type="entry name" value="MASE6"/>
</dbReference>
<dbReference type="Pfam" id="PF20966">
    <property type="entry name" value="MASE6"/>
    <property type="match status" value="1"/>
</dbReference>
<dbReference type="EC" id="2.7.7.65" evidence="2"/>
<evidence type="ECO:0000313" key="6">
    <source>
        <dbReference type="EMBL" id="RWU11254.1"/>
    </source>
</evidence>
<dbReference type="InterPro" id="IPR029787">
    <property type="entry name" value="Nucleotide_cyclase"/>
</dbReference>
<sequence>MSWQVLRTLVHQGWWVIHHPFERQDPRYWRVQLMQSLLLILQVYSGAFVLLNLTLFGYFDMAIANLCVFAAILAIQVDLRKNLNLDRSAIALTGTIVVFLGIYLAIAQGRNYSFIWLSLVPTISFFLLGIRRGLYVSVLFLTASIVFIVVFSSGWPSYELNIPSYFNIALSLFALLTISRHYEKSRTEAFAFLAKRNQELEILAVTDPLTQLFNRSHLDAMLEIELQRAKRDKTDLSVLIIDADQFKTLNDSYGHVVGDEVLVELSSLLQSCARATDVLGRWGGEEFLIIAPKTGEDGAVELAEKIRVAVGRHRFTDEDLHLTLSIGSATLSPTDTQISIIQRADDGLYQAKHDGRNCTRLGKSTA</sequence>
<feature type="domain" description="GGDEF" evidence="5">
    <location>
        <begin position="234"/>
        <end position="364"/>
    </location>
</feature>
<dbReference type="OrthoDB" id="9812260at2"/>
<dbReference type="InterPro" id="IPR043128">
    <property type="entry name" value="Rev_trsase/Diguanyl_cyclase"/>
</dbReference>
<feature type="transmembrane region" description="Helical" evidence="4">
    <location>
        <begin position="57"/>
        <end position="77"/>
    </location>
</feature>
<dbReference type="NCBIfam" id="TIGR00254">
    <property type="entry name" value="GGDEF"/>
    <property type="match status" value="1"/>
</dbReference>
<keyword evidence="4" id="KW-0812">Transmembrane</keyword>
<dbReference type="PROSITE" id="PS50887">
    <property type="entry name" value="GGDEF"/>
    <property type="match status" value="1"/>
</dbReference>
<evidence type="ECO:0000256" key="4">
    <source>
        <dbReference type="SAM" id="Phobius"/>
    </source>
</evidence>
<name>A0A451GE81_9GAMM</name>
<comment type="catalytic activity">
    <reaction evidence="3">
        <text>2 GTP = 3',3'-c-di-GMP + 2 diphosphate</text>
        <dbReference type="Rhea" id="RHEA:24898"/>
        <dbReference type="ChEBI" id="CHEBI:33019"/>
        <dbReference type="ChEBI" id="CHEBI:37565"/>
        <dbReference type="ChEBI" id="CHEBI:58805"/>
        <dbReference type="EC" id="2.7.7.65"/>
    </reaction>
</comment>
<dbReference type="Pfam" id="PF00990">
    <property type="entry name" value="GGDEF"/>
    <property type="match status" value="1"/>
</dbReference>
<proteinExistence type="predicted"/>
<evidence type="ECO:0000256" key="1">
    <source>
        <dbReference type="ARBA" id="ARBA00001946"/>
    </source>
</evidence>
<reference evidence="6 7" key="1">
    <citation type="submission" date="2018-12" db="EMBL/GenBank/DDBJ databases">
        <authorList>
            <person name="Li A."/>
            <person name="Zhang M."/>
            <person name="Zhu H."/>
        </authorList>
    </citation>
    <scope>NUCLEOTIDE SEQUENCE [LARGE SCALE GENOMIC DNA]</scope>
    <source>
        <strain evidence="6 7">R04H25</strain>
    </source>
</reference>
<gene>
    <name evidence="6" type="ORF">EGC76_06870</name>
</gene>
<keyword evidence="4" id="KW-0472">Membrane</keyword>
<dbReference type="RefSeq" id="WP_128352261.1">
    <property type="nucleotide sequence ID" value="NZ_RSFE01000004.1"/>
</dbReference>
<dbReference type="Proteomes" id="UP000288789">
    <property type="component" value="Unassembled WGS sequence"/>
</dbReference>
<dbReference type="GO" id="GO:0052621">
    <property type="term" value="F:diguanylate cyclase activity"/>
    <property type="evidence" value="ECO:0007669"/>
    <property type="project" value="UniProtKB-EC"/>
</dbReference>
<dbReference type="SMART" id="SM00267">
    <property type="entry name" value="GGDEF"/>
    <property type="match status" value="1"/>
</dbReference>
<keyword evidence="4" id="KW-1133">Transmembrane helix</keyword>
<organism evidence="6 7">
    <name type="scientific">Pseudidiomarina gelatinasegens</name>
    <dbReference type="NCBI Taxonomy" id="2487740"/>
    <lineage>
        <taxon>Bacteria</taxon>
        <taxon>Pseudomonadati</taxon>
        <taxon>Pseudomonadota</taxon>
        <taxon>Gammaproteobacteria</taxon>
        <taxon>Alteromonadales</taxon>
        <taxon>Idiomarinaceae</taxon>
        <taxon>Pseudidiomarina</taxon>
    </lineage>
</organism>
<dbReference type="InterPro" id="IPR000160">
    <property type="entry name" value="GGDEF_dom"/>
</dbReference>
<evidence type="ECO:0000256" key="2">
    <source>
        <dbReference type="ARBA" id="ARBA00012528"/>
    </source>
</evidence>
<keyword evidence="7" id="KW-1185">Reference proteome</keyword>
<evidence type="ECO:0000259" key="5">
    <source>
        <dbReference type="PROSITE" id="PS50887"/>
    </source>
</evidence>
<dbReference type="Gene3D" id="3.30.70.270">
    <property type="match status" value="1"/>
</dbReference>
<dbReference type="AlphaFoldDB" id="A0A451GE81"/>
<feature type="transmembrane region" description="Helical" evidence="4">
    <location>
        <begin position="112"/>
        <end position="130"/>
    </location>
</feature>
<dbReference type="PANTHER" id="PTHR45138:SF9">
    <property type="entry name" value="DIGUANYLATE CYCLASE DGCM-RELATED"/>
    <property type="match status" value="1"/>
</dbReference>
<evidence type="ECO:0000256" key="3">
    <source>
        <dbReference type="ARBA" id="ARBA00034247"/>
    </source>
</evidence>
<dbReference type="CDD" id="cd01949">
    <property type="entry name" value="GGDEF"/>
    <property type="match status" value="1"/>
</dbReference>
<comment type="cofactor">
    <cofactor evidence="1">
        <name>Mg(2+)</name>
        <dbReference type="ChEBI" id="CHEBI:18420"/>
    </cofactor>
</comment>
<dbReference type="FunFam" id="3.30.70.270:FF:000001">
    <property type="entry name" value="Diguanylate cyclase domain protein"/>
    <property type="match status" value="1"/>
</dbReference>
<evidence type="ECO:0000313" key="7">
    <source>
        <dbReference type="Proteomes" id="UP000288789"/>
    </source>
</evidence>
<dbReference type="InterPro" id="IPR050469">
    <property type="entry name" value="Diguanylate_Cyclase"/>
</dbReference>